<dbReference type="Gene3D" id="3.40.50.300">
    <property type="entry name" value="P-loop containing nucleotide triphosphate hydrolases"/>
    <property type="match status" value="1"/>
</dbReference>
<dbReference type="SUPFAM" id="SSF52540">
    <property type="entry name" value="P-loop containing nucleoside triphosphate hydrolases"/>
    <property type="match status" value="1"/>
</dbReference>
<sequence>MLHLASLTYGYDHASPVLDIDAFHLPAGQHALLLGLSGSGKSTLLHLLAGILAPQAGRLEVAGRSLPGLTPRQRDSWRGRTIGLLPQQLALVPSLNVLDNVLLPAYASGQRADPVRAASLLGQLGLANKLNAYPHALSGGERQRAAIARAVVMRPRLILADEPTDNLDDDACAAVVKLMASQAAQVGASLVIASHDARVLAALPDALVLRLPRSSSRVVA</sequence>
<dbReference type="InterPro" id="IPR003439">
    <property type="entry name" value="ABC_transporter-like_ATP-bd"/>
</dbReference>
<dbReference type="Proteomes" id="UP000305681">
    <property type="component" value="Unassembled WGS sequence"/>
</dbReference>
<evidence type="ECO:0000256" key="3">
    <source>
        <dbReference type="ARBA" id="ARBA00022840"/>
    </source>
</evidence>
<accession>A0A5C4NSH7</accession>
<dbReference type="InterPro" id="IPR015854">
    <property type="entry name" value="ABC_transpr_LolD-like"/>
</dbReference>
<evidence type="ECO:0000313" key="6">
    <source>
        <dbReference type="Proteomes" id="UP000305681"/>
    </source>
</evidence>
<reference evidence="5 6" key="1">
    <citation type="submission" date="2019-06" db="EMBL/GenBank/DDBJ databases">
        <title>Genome sequence of Janthinobacterium lividum UCD_MED1.</title>
        <authorList>
            <person name="De Leon M.E."/>
            <person name="Jospin G."/>
        </authorList>
    </citation>
    <scope>NUCLEOTIDE SEQUENCE [LARGE SCALE GENOMIC DNA]</scope>
    <source>
        <strain evidence="5 6">UCD_MED1</strain>
    </source>
</reference>
<dbReference type="PANTHER" id="PTHR24220:SF611">
    <property type="entry name" value="ATP-BINDING COMPONENT OF ABC TRANSPORTER-RELATED"/>
    <property type="match status" value="1"/>
</dbReference>
<dbReference type="PANTHER" id="PTHR24220">
    <property type="entry name" value="IMPORT ATP-BINDING PROTEIN"/>
    <property type="match status" value="1"/>
</dbReference>
<feature type="domain" description="ABC transporter" evidence="4">
    <location>
        <begin position="2"/>
        <end position="220"/>
    </location>
</feature>
<dbReference type="InterPro" id="IPR003593">
    <property type="entry name" value="AAA+_ATPase"/>
</dbReference>
<comment type="caution">
    <text evidence="5">The sequence shown here is derived from an EMBL/GenBank/DDBJ whole genome shotgun (WGS) entry which is preliminary data.</text>
</comment>
<dbReference type="PROSITE" id="PS50893">
    <property type="entry name" value="ABC_TRANSPORTER_2"/>
    <property type="match status" value="1"/>
</dbReference>
<evidence type="ECO:0000256" key="2">
    <source>
        <dbReference type="ARBA" id="ARBA00022741"/>
    </source>
</evidence>
<keyword evidence="1" id="KW-0472">Membrane</keyword>
<dbReference type="PROSITE" id="PS00211">
    <property type="entry name" value="ABC_TRANSPORTER_1"/>
    <property type="match status" value="1"/>
</dbReference>
<dbReference type="AlphaFoldDB" id="A0A5C4NSH7"/>
<dbReference type="EMBL" id="VDGE01000001">
    <property type="protein sequence ID" value="TNC77824.1"/>
    <property type="molecule type" value="Genomic_DNA"/>
</dbReference>
<dbReference type="InterPro" id="IPR017871">
    <property type="entry name" value="ABC_transporter-like_CS"/>
</dbReference>
<dbReference type="GO" id="GO:0016887">
    <property type="term" value="F:ATP hydrolysis activity"/>
    <property type="evidence" value="ECO:0007669"/>
    <property type="project" value="InterPro"/>
</dbReference>
<proteinExistence type="predicted"/>
<dbReference type="GO" id="GO:0005524">
    <property type="term" value="F:ATP binding"/>
    <property type="evidence" value="ECO:0007669"/>
    <property type="project" value="UniProtKB-KW"/>
</dbReference>
<keyword evidence="1" id="KW-1003">Cell membrane</keyword>
<dbReference type="SMART" id="SM00382">
    <property type="entry name" value="AAA"/>
    <property type="match status" value="1"/>
</dbReference>
<dbReference type="InterPro" id="IPR027417">
    <property type="entry name" value="P-loop_NTPase"/>
</dbReference>
<dbReference type="RefSeq" id="WP_139088940.1">
    <property type="nucleotide sequence ID" value="NZ_VDGE01000001.1"/>
</dbReference>
<organism evidence="5 6">
    <name type="scientific">Janthinobacterium lividum</name>
    <dbReference type="NCBI Taxonomy" id="29581"/>
    <lineage>
        <taxon>Bacteria</taxon>
        <taxon>Pseudomonadati</taxon>
        <taxon>Pseudomonadota</taxon>
        <taxon>Betaproteobacteria</taxon>
        <taxon>Burkholderiales</taxon>
        <taxon>Oxalobacteraceae</taxon>
        <taxon>Janthinobacterium</taxon>
    </lineage>
</organism>
<dbReference type="Pfam" id="PF00005">
    <property type="entry name" value="ABC_tran"/>
    <property type="match status" value="1"/>
</dbReference>
<gene>
    <name evidence="5" type="ORF">FHI69_00540</name>
</gene>
<protein>
    <submittedName>
        <fullName evidence="5">ATP-binding cassette domain-containing protein</fullName>
    </submittedName>
</protein>
<keyword evidence="2" id="KW-0547">Nucleotide-binding</keyword>
<name>A0A5C4NSH7_9BURK</name>
<evidence type="ECO:0000259" key="4">
    <source>
        <dbReference type="PROSITE" id="PS50893"/>
    </source>
</evidence>
<keyword evidence="3 5" id="KW-0067">ATP-binding</keyword>
<dbReference type="GO" id="GO:0022857">
    <property type="term" value="F:transmembrane transporter activity"/>
    <property type="evidence" value="ECO:0007669"/>
    <property type="project" value="TreeGrafter"/>
</dbReference>
<dbReference type="GO" id="GO:0005886">
    <property type="term" value="C:plasma membrane"/>
    <property type="evidence" value="ECO:0007669"/>
    <property type="project" value="TreeGrafter"/>
</dbReference>
<evidence type="ECO:0000256" key="1">
    <source>
        <dbReference type="ARBA" id="ARBA00022475"/>
    </source>
</evidence>
<evidence type="ECO:0000313" key="5">
    <source>
        <dbReference type="EMBL" id="TNC77824.1"/>
    </source>
</evidence>